<feature type="transmembrane region" description="Helical" evidence="8">
    <location>
        <begin position="189"/>
        <end position="208"/>
    </location>
</feature>
<gene>
    <name evidence="9" type="ORF">N780_16210</name>
</gene>
<dbReference type="PANTHER" id="PTHR34975">
    <property type="entry name" value="SPORE GERMINATION PROTEIN A2"/>
    <property type="match status" value="1"/>
</dbReference>
<keyword evidence="10" id="KW-1185">Reference proteome</keyword>
<dbReference type="Gene3D" id="1.20.1740.10">
    <property type="entry name" value="Amino acid/polyamine transporter I"/>
    <property type="match status" value="1"/>
</dbReference>
<accession>A0A0A2UZE3</accession>
<evidence type="ECO:0000256" key="3">
    <source>
        <dbReference type="ARBA" id="ARBA00022448"/>
    </source>
</evidence>
<feature type="transmembrane region" description="Helical" evidence="8">
    <location>
        <begin position="43"/>
        <end position="65"/>
    </location>
</feature>
<dbReference type="eggNOG" id="COG3949">
    <property type="taxonomic scope" value="Bacteria"/>
</dbReference>
<keyword evidence="5 8" id="KW-0812">Transmembrane</keyword>
<name>A0A0A2UZE3_9BACI</name>
<dbReference type="GO" id="GO:0009847">
    <property type="term" value="P:spore germination"/>
    <property type="evidence" value="ECO:0007669"/>
    <property type="project" value="InterPro"/>
</dbReference>
<organism evidence="9 10">
    <name type="scientific">Pontibacillus chungwhensis BH030062</name>
    <dbReference type="NCBI Taxonomy" id="1385513"/>
    <lineage>
        <taxon>Bacteria</taxon>
        <taxon>Bacillati</taxon>
        <taxon>Bacillota</taxon>
        <taxon>Bacilli</taxon>
        <taxon>Bacillales</taxon>
        <taxon>Bacillaceae</taxon>
        <taxon>Pontibacillus</taxon>
    </lineage>
</organism>
<evidence type="ECO:0000256" key="2">
    <source>
        <dbReference type="ARBA" id="ARBA00007998"/>
    </source>
</evidence>
<reference evidence="9 10" key="1">
    <citation type="submission" date="2013-08" db="EMBL/GenBank/DDBJ databases">
        <title>Genome of Pontibacillus chungwhensis.</title>
        <authorList>
            <person name="Wang Q."/>
            <person name="Wang G."/>
        </authorList>
    </citation>
    <scope>NUCLEOTIDE SEQUENCE [LARGE SCALE GENOMIC DNA]</scope>
    <source>
        <strain evidence="9 10">BH030062</strain>
    </source>
</reference>
<evidence type="ECO:0000313" key="10">
    <source>
        <dbReference type="Proteomes" id="UP000030153"/>
    </source>
</evidence>
<dbReference type="STRING" id="1385513.N780_16210"/>
<proteinExistence type="inferred from homology"/>
<feature type="transmembrane region" description="Helical" evidence="8">
    <location>
        <begin position="121"/>
        <end position="139"/>
    </location>
</feature>
<evidence type="ECO:0000256" key="1">
    <source>
        <dbReference type="ARBA" id="ARBA00004141"/>
    </source>
</evidence>
<feature type="transmembrane region" description="Helical" evidence="8">
    <location>
        <begin position="336"/>
        <end position="358"/>
    </location>
</feature>
<comment type="subcellular location">
    <subcellularLocation>
        <location evidence="1">Membrane</location>
        <topology evidence="1">Multi-pass membrane protein</topology>
    </subcellularLocation>
</comment>
<dbReference type="Proteomes" id="UP000030153">
    <property type="component" value="Unassembled WGS sequence"/>
</dbReference>
<dbReference type="OrthoDB" id="2716906at2"/>
<feature type="transmembrane region" description="Helical" evidence="8">
    <location>
        <begin position="12"/>
        <end position="31"/>
    </location>
</feature>
<dbReference type="Pfam" id="PF03845">
    <property type="entry name" value="Spore_permease"/>
    <property type="match status" value="1"/>
</dbReference>
<evidence type="ECO:0000313" key="9">
    <source>
        <dbReference type="EMBL" id="KGP91891.1"/>
    </source>
</evidence>
<dbReference type="NCBIfam" id="TIGR00912">
    <property type="entry name" value="2A0309"/>
    <property type="match status" value="1"/>
</dbReference>
<dbReference type="EMBL" id="AVBG01000004">
    <property type="protein sequence ID" value="KGP91891.1"/>
    <property type="molecule type" value="Genomic_DNA"/>
</dbReference>
<dbReference type="GO" id="GO:0016020">
    <property type="term" value="C:membrane"/>
    <property type="evidence" value="ECO:0007669"/>
    <property type="project" value="UniProtKB-SubCell"/>
</dbReference>
<protein>
    <submittedName>
        <fullName evidence="9">Spore gernimation protein</fullName>
    </submittedName>
</protein>
<keyword evidence="3" id="KW-0813">Transport</keyword>
<feature type="transmembrane region" description="Helical" evidence="8">
    <location>
        <begin position="151"/>
        <end position="169"/>
    </location>
</feature>
<dbReference type="InterPro" id="IPR004761">
    <property type="entry name" value="Spore_GerAB"/>
</dbReference>
<feature type="transmembrane region" description="Helical" evidence="8">
    <location>
        <begin position="308"/>
        <end position="324"/>
    </location>
</feature>
<dbReference type="AlphaFoldDB" id="A0A0A2UZE3"/>
<feature type="transmembrane region" description="Helical" evidence="8">
    <location>
        <begin position="220"/>
        <end position="245"/>
    </location>
</feature>
<comment type="similarity">
    <text evidence="2">Belongs to the amino acid-polyamine-organocation (APC) superfamily. Spore germination protein (SGP) (TC 2.A.3.9) family.</text>
</comment>
<keyword evidence="4" id="KW-0309">Germination</keyword>
<evidence type="ECO:0000256" key="4">
    <source>
        <dbReference type="ARBA" id="ARBA00022544"/>
    </source>
</evidence>
<evidence type="ECO:0000256" key="8">
    <source>
        <dbReference type="SAM" id="Phobius"/>
    </source>
</evidence>
<dbReference type="RefSeq" id="WP_036782009.1">
    <property type="nucleotide sequence ID" value="NZ_AVBG01000004.1"/>
</dbReference>
<sequence length="363" mass="40523">MKSALDTTRLTQNQVTIGISLTVLGVGMITLPREVFTAAGIASGWVSVLLTGGLAIGVMFLLITLNNRYPGLSYFQYNRLIVGSWIGGFLTLITTAYYITFAAFETRAMAELIQMFILDRTPVSFTMLIFIGTTVYLVLGGYSAIFRLFELYFPAIITFTLLIMILSANQFEINHIRPFFEGFTPIMKGMSATILSFVGIEIILFIQAHMRNPQRVKKAAVYGVAIPTLLYAIIVIMVGGIMGVGETMTLVYPLMELAKSIEIRNFFFERFETFFIPLWILSIFTTLAVVFYLAALGIKTIFKVKKETAVFSIIPLIYIIAMTPKNINEMFTMGVWVGYSMIVIGIAIPLTLLLVSLVRGQRQ</sequence>
<feature type="transmembrane region" description="Helical" evidence="8">
    <location>
        <begin position="77"/>
        <end position="101"/>
    </location>
</feature>
<evidence type="ECO:0000256" key="5">
    <source>
        <dbReference type="ARBA" id="ARBA00022692"/>
    </source>
</evidence>
<dbReference type="PANTHER" id="PTHR34975:SF2">
    <property type="entry name" value="SPORE GERMINATION PROTEIN A2"/>
    <property type="match status" value="1"/>
</dbReference>
<evidence type="ECO:0000256" key="6">
    <source>
        <dbReference type="ARBA" id="ARBA00022989"/>
    </source>
</evidence>
<keyword evidence="6 8" id="KW-1133">Transmembrane helix</keyword>
<comment type="caution">
    <text evidence="9">The sequence shown here is derived from an EMBL/GenBank/DDBJ whole genome shotgun (WGS) entry which is preliminary data.</text>
</comment>
<evidence type="ECO:0000256" key="7">
    <source>
        <dbReference type="ARBA" id="ARBA00023136"/>
    </source>
</evidence>
<feature type="transmembrane region" description="Helical" evidence="8">
    <location>
        <begin position="274"/>
        <end position="296"/>
    </location>
</feature>
<keyword evidence="7 8" id="KW-0472">Membrane</keyword>